<dbReference type="Gene3D" id="3.40.50.720">
    <property type="entry name" value="NAD(P)-binding Rossmann-like Domain"/>
    <property type="match status" value="1"/>
</dbReference>
<dbReference type="PANTHER" id="PTHR42748">
    <property type="entry name" value="NITROGEN METABOLITE REPRESSION PROTEIN NMRA FAMILY MEMBER"/>
    <property type="match status" value="1"/>
</dbReference>
<evidence type="ECO:0000313" key="5">
    <source>
        <dbReference type="Proteomes" id="UP001214441"/>
    </source>
</evidence>
<keyword evidence="5" id="KW-1185">Reference proteome</keyword>
<gene>
    <name evidence="4" type="ORF">NMN56_037435</name>
</gene>
<evidence type="ECO:0000256" key="1">
    <source>
        <dbReference type="ARBA" id="ARBA00006328"/>
    </source>
</evidence>
<evidence type="ECO:0000256" key="2">
    <source>
        <dbReference type="ARBA" id="ARBA00022857"/>
    </source>
</evidence>
<comment type="similarity">
    <text evidence="1">Belongs to the NmrA-type oxidoreductase family.</text>
</comment>
<protein>
    <submittedName>
        <fullName evidence="4">NmrA family NAD(P)-binding protein</fullName>
    </submittedName>
</protein>
<dbReference type="RefSeq" id="WP_274045125.1">
    <property type="nucleotide sequence ID" value="NZ_JANCPR020000060.1"/>
</dbReference>
<reference evidence="4 5" key="1">
    <citation type="submission" date="2023-05" db="EMBL/GenBank/DDBJ databases">
        <title>Streptantibioticus silvisoli sp. nov., acidotolerant actinomycetes 1 from pine litter.</title>
        <authorList>
            <person name="Swiecimska M."/>
            <person name="Golinska P."/>
            <person name="Sangal V."/>
            <person name="Wachnowicz B."/>
            <person name="Goodfellow M."/>
        </authorList>
    </citation>
    <scope>NUCLEOTIDE SEQUENCE [LARGE SCALE GENOMIC DNA]</scope>
    <source>
        <strain evidence="4 5">DSM 42109</strain>
    </source>
</reference>
<dbReference type="InterPro" id="IPR008030">
    <property type="entry name" value="NmrA-like"/>
</dbReference>
<dbReference type="SUPFAM" id="SSF51735">
    <property type="entry name" value="NAD(P)-binding Rossmann-fold domains"/>
    <property type="match status" value="1"/>
</dbReference>
<evidence type="ECO:0000259" key="3">
    <source>
        <dbReference type="Pfam" id="PF05368"/>
    </source>
</evidence>
<feature type="domain" description="NmrA-like" evidence="3">
    <location>
        <begin position="8"/>
        <end position="249"/>
    </location>
</feature>
<comment type="caution">
    <text evidence="4">The sequence shown here is derived from an EMBL/GenBank/DDBJ whole genome shotgun (WGS) entry which is preliminary data.</text>
</comment>
<proteinExistence type="inferred from homology"/>
<sequence length="306" mass="32858">MTEARWKHFLVTGATGFQGSAVARLLTSQGHTVRGFARHPQNASGVAPNGTEMVLGDLADRESVLRAFEGITHASVVIPLAYDREIVLSYARNIADAARSAGVERLVYNTNTPIPGARTHRPGFETRRDAEAILRKSGVPTVVLSPPVYLDNLFSPWNGPGLVNDGVLAYPLPAEQRVSWLSHADLAKATVAALEHDGLDGEVIALGGPQALTGHELADQFARGLGRDVRYLSLEVEQFESGLAQLLGNEAAAGVASIYHHVSDGRATDLLAVDAAVLERRLGIRLTPTVDWVARQPWQQWSTVGA</sequence>
<name>A0ABT7A877_9ACTN</name>
<dbReference type="InterPro" id="IPR051164">
    <property type="entry name" value="NmrA-like_oxidored"/>
</dbReference>
<dbReference type="Proteomes" id="UP001214441">
    <property type="component" value="Unassembled WGS sequence"/>
</dbReference>
<organism evidence="4 5">
    <name type="scientific">Streptomyces iconiensis</name>
    <dbReference type="NCBI Taxonomy" id="1384038"/>
    <lineage>
        <taxon>Bacteria</taxon>
        <taxon>Bacillati</taxon>
        <taxon>Actinomycetota</taxon>
        <taxon>Actinomycetes</taxon>
        <taxon>Kitasatosporales</taxon>
        <taxon>Streptomycetaceae</taxon>
        <taxon>Streptomyces</taxon>
    </lineage>
</organism>
<dbReference type="InterPro" id="IPR036291">
    <property type="entry name" value="NAD(P)-bd_dom_sf"/>
</dbReference>
<accession>A0ABT7A877</accession>
<dbReference type="EMBL" id="JANCPR020000060">
    <property type="protein sequence ID" value="MDJ1137542.1"/>
    <property type="molecule type" value="Genomic_DNA"/>
</dbReference>
<dbReference type="Pfam" id="PF05368">
    <property type="entry name" value="NmrA"/>
    <property type="match status" value="1"/>
</dbReference>
<dbReference type="PANTHER" id="PTHR42748:SF7">
    <property type="entry name" value="NMRA LIKE REDOX SENSOR 1-RELATED"/>
    <property type="match status" value="1"/>
</dbReference>
<keyword evidence="2" id="KW-0521">NADP</keyword>
<evidence type="ECO:0000313" key="4">
    <source>
        <dbReference type="EMBL" id="MDJ1137542.1"/>
    </source>
</evidence>